<name>A0A5S5CA23_9BACL</name>
<dbReference type="PANTHER" id="PTHR31616:SF0">
    <property type="entry name" value="GLUCAN 1,4-ALPHA-GLUCOSIDASE"/>
    <property type="match status" value="1"/>
</dbReference>
<dbReference type="PANTHER" id="PTHR31616">
    <property type="entry name" value="TREHALASE"/>
    <property type="match status" value="1"/>
</dbReference>
<dbReference type="InterPro" id="IPR011613">
    <property type="entry name" value="GH15-like"/>
</dbReference>
<dbReference type="OrthoDB" id="5605254at2"/>
<keyword evidence="2" id="KW-0808">Transferase</keyword>
<dbReference type="InterPro" id="IPR012341">
    <property type="entry name" value="6hp_glycosidase-like_sf"/>
</dbReference>
<comment type="caution">
    <text evidence="2">The sequence shown here is derived from an EMBL/GenBank/DDBJ whole genome shotgun (WGS) entry which is preliminary data.</text>
</comment>
<evidence type="ECO:0000259" key="1">
    <source>
        <dbReference type="Pfam" id="PF00723"/>
    </source>
</evidence>
<dbReference type="GO" id="GO:0005975">
    <property type="term" value="P:carbohydrate metabolic process"/>
    <property type="evidence" value="ECO:0007669"/>
    <property type="project" value="InterPro"/>
</dbReference>
<keyword evidence="3" id="KW-1185">Reference proteome</keyword>
<dbReference type="InterPro" id="IPR008928">
    <property type="entry name" value="6-hairpin_glycosidase_sf"/>
</dbReference>
<keyword evidence="2" id="KW-0418">Kinase</keyword>
<gene>
    <name evidence="2" type="ORF">BCM02_104155</name>
</gene>
<feature type="domain" description="GH15-like" evidence="1">
    <location>
        <begin position="16"/>
        <end position="185"/>
    </location>
</feature>
<dbReference type="SUPFAM" id="SSF48208">
    <property type="entry name" value="Six-hairpin glycosidases"/>
    <property type="match status" value="1"/>
</dbReference>
<dbReference type="RefSeq" id="WP_148929412.1">
    <property type="nucleotide sequence ID" value="NZ_VNHS01000004.1"/>
</dbReference>
<dbReference type="GO" id="GO:0004553">
    <property type="term" value="F:hydrolase activity, hydrolyzing O-glycosyl compounds"/>
    <property type="evidence" value="ECO:0007669"/>
    <property type="project" value="TreeGrafter"/>
</dbReference>
<reference evidence="2 3" key="1">
    <citation type="submission" date="2019-07" db="EMBL/GenBank/DDBJ databases">
        <title>Genomic Encyclopedia of Type Strains, Phase III (KMG-III): the genomes of soil and plant-associated and newly described type strains.</title>
        <authorList>
            <person name="Whitman W."/>
        </authorList>
    </citation>
    <scope>NUCLEOTIDE SEQUENCE [LARGE SCALE GENOMIC DNA]</scope>
    <source>
        <strain evidence="2 3">BL24</strain>
    </source>
</reference>
<proteinExistence type="predicted"/>
<organism evidence="2 3">
    <name type="scientific">Paenibacillus methanolicus</name>
    <dbReference type="NCBI Taxonomy" id="582686"/>
    <lineage>
        <taxon>Bacteria</taxon>
        <taxon>Bacillati</taxon>
        <taxon>Bacillota</taxon>
        <taxon>Bacilli</taxon>
        <taxon>Bacillales</taxon>
        <taxon>Paenibacillaceae</taxon>
        <taxon>Paenibacillus</taxon>
    </lineage>
</organism>
<dbReference type="Proteomes" id="UP000323257">
    <property type="component" value="Unassembled WGS sequence"/>
</dbReference>
<dbReference type="EMBL" id="VNHS01000004">
    <property type="protein sequence ID" value="TYP75478.1"/>
    <property type="molecule type" value="Genomic_DNA"/>
</dbReference>
<evidence type="ECO:0000313" key="3">
    <source>
        <dbReference type="Proteomes" id="UP000323257"/>
    </source>
</evidence>
<dbReference type="Gene3D" id="1.50.10.10">
    <property type="match status" value="1"/>
</dbReference>
<evidence type="ECO:0000313" key="2">
    <source>
        <dbReference type="EMBL" id="TYP75478.1"/>
    </source>
</evidence>
<sequence>MLSESYRVLEQLRLPHGLYVASPSNDYKYVWIRDCVYMALPYLDKPTKEYEHTYYRLLDLFREYEWKLDILCKQKPQWEWEYLHARYSYEDVREIHEEWGHIQHDMIGAFLFGMGQGAERGKKMLRDKKDREIVQKLVYYICNVEYWHDADNGMWEEWREVHASSVGACVAGLKAVDRMVHVPDEAIQAGLQTLMRLFPRESHDKPADLAQLSLVYPYRVFTGVLGETIVRNVEKRLLRERGVIRYEGDSYYSTLEQEYGRGNPLSFYYGTEAEWTFGLPWLALCHRELGNMPEAADYVRRTEAVMLEPGKLPELYYSGTAEPNPNTPLGWSCAMYILAKEALKDSARALRGLA</sequence>
<protein>
    <submittedName>
        <fullName evidence="2">Phosphorylase kinase alpha/beta subunit</fullName>
    </submittedName>
</protein>
<accession>A0A5S5CA23</accession>
<dbReference type="Pfam" id="PF00723">
    <property type="entry name" value="Glyco_hydro_15"/>
    <property type="match status" value="1"/>
</dbReference>
<dbReference type="GO" id="GO:0016301">
    <property type="term" value="F:kinase activity"/>
    <property type="evidence" value="ECO:0007669"/>
    <property type="project" value="UniProtKB-KW"/>
</dbReference>
<dbReference type="AlphaFoldDB" id="A0A5S5CA23"/>